<reference evidence="1 2" key="1">
    <citation type="journal article" date="2019" name="Nat. Ecol. Evol.">
        <title>Megaphylogeny resolves global patterns of mushroom evolution.</title>
        <authorList>
            <person name="Varga T."/>
            <person name="Krizsan K."/>
            <person name="Foldi C."/>
            <person name="Dima B."/>
            <person name="Sanchez-Garcia M."/>
            <person name="Sanchez-Ramirez S."/>
            <person name="Szollosi G.J."/>
            <person name="Szarkandi J.G."/>
            <person name="Papp V."/>
            <person name="Albert L."/>
            <person name="Andreopoulos W."/>
            <person name="Angelini C."/>
            <person name="Antonin V."/>
            <person name="Barry K.W."/>
            <person name="Bougher N.L."/>
            <person name="Buchanan P."/>
            <person name="Buyck B."/>
            <person name="Bense V."/>
            <person name="Catcheside P."/>
            <person name="Chovatia M."/>
            <person name="Cooper J."/>
            <person name="Damon W."/>
            <person name="Desjardin D."/>
            <person name="Finy P."/>
            <person name="Geml J."/>
            <person name="Haridas S."/>
            <person name="Hughes K."/>
            <person name="Justo A."/>
            <person name="Karasinski D."/>
            <person name="Kautmanova I."/>
            <person name="Kiss B."/>
            <person name="Kocsube S."/>
            <person name="Kotiranta H."/>
            <person name="LaButti K.M."/>
            <person name="Lechner B.E."/>
            <person name="Liimatainen K."/>
            <person name="Lipzen A."/>
            <person name="Lukacs Z."/>
            <person name="Mihaltcheva S."/>
            <person name="Morgado L.N."/>
            <person name="Niskanen T."/>
            <person name="Noordeloos M.E."/>
            <person name="Ohm R.A."/>
            <person name="Ortiz-Santana B."/>
            <person name="Ovrebo C."/>
            <person name="Racz N."/>
            <person name="Riley R."/>
            <person name="Savchenko A."/>
            <person name="Shiryaev A."/>
            <person name="Soop K."/>
            <person name="Spirin V."/>
            <person name="Szebenyi C."/>
            <person name="Tomsovsky M."/>
            <person name="Tulloss R.E."/>
            <person name="Uehling J."/>
            <person name="Grigoriev I.V."/>
            <person name="Vagvolgyi C."/>
            <person name="Papp T."/>
            <person name="Martin F.M."/>
            <person name="Miettinen O."/>
            <person name="Hibbett D.S."/>
            <person name="Nagy L.G."/>
        </authorList>
    </citation>
    <scope>NUCLEOTIDE SEQUENCE [LARGE SCALE GENOMIC DNA]</scope>
    <source>
        <strain evidence="1 2">HHB13444</strain>
    </source>
</reference>
<dbReference type="EMBL" id="ML211029">
    <property type="protein sequence ID" value="TFK91079.1"/>
    <property type="molecule type" value="Genomic_DNA"/>
</dbReference>
<dbReference type="AlphaFoldDB" id="A0A5C3PR77"/>
<dbReference type="InParanoid" id="A0A5C3PR77"/>
<name>A0A5C3PR77_9APHY</name>
<organism evidence="1 2">
    <name type="scientific">Polyporus arcularius HHB13444</name>
    <dbReference type="NCBI Taxonomy" id="1314778"/>
    <lineage>
        <taxon>Eukaryota</taxon>
        <taxon>Fungi</taxon>
        <taxon>Dikarya</taxon>
        <taxon>Basidiomycota</taxon>
        <taxon>Agaricomycotina</taxon>
        <taxon>Agaricomycetes</taxon>
        <taxon>Polyporales</taxon>
        <taxon>Polyporaceae</taxon>
        <taxon>Polyporus</taxon>
    </lineage>
</organism>
<accession>A0A5C3PR77</accession>
<evidence type="ECO:0000313" key="1">
    <source>
        <dbReference type="EMBL" id="TFK91079.1"/>
    </source>
</evidence>
<evidence type="ECO:0000313" key="2">
    <source>
        <dbReference type="Proteomes" id="UP000308197"/>
    </source>
</evidence>
<dbReference type="Proteomes" id="UP000308197">
    <property type="component" value="Unassembled WGS sequence"/>
</dbReference>
<proteinExistence type="predicted"/>
<gene>
    <name evidence="1" type="ORF">K466DRAFT_583150</name>
</gene>
<keyword evidence="2" id="KW-1185">Reference proteome</keyword>
<sequence length="160" mass="18051">MDAYLDPGYFQSTSQRLRARTSKDERIHLAPWSREPLSARGYTVALQRVSSYCAHSLILHNGEEYINIDIRHLDMPAHVRWLDDESAISQVDTRHLRKLATVKVPGFRDNMSGTSTGRSEFVRSSGVADICTVTVTYSSEVSLWSLDITFAPGHASTHNW</sequence>
<protein>
    <submittedName>
        <fullName evidence="1">Uncharacterized protein</fullName>
    </submittedName>
</protein>